<dbReference type="PRINTS" id="PR00385">
    <property type="entry name" value="P450"/>
</dbReference>
<dbReference type="Proteomes" id="UP000070501">
    <property type="component" value="Unassembled WGS sequence"/>
</dbReference>
<dbReference type="InterPro" id="IPR001128">
    <property type="entry name" value="Cyt_P450"/>
</dbReference>
<keyword evidence="7" id="KW-0503">Monooxygenase</keyword>
<dbReference type="InterPro" id="IPR002401">
    <property type="entry name" value="Cyt_P450_E_grp-I"/>
</dbReference>
<feature type="binding site" description="axial binding residue" evidence="8">
    <location>
        <position position="470"/>
    </location>
    <ligand>
        <name>heme</name>
        <dbReference type="ChEBI" id="CHEBI:30413"/>
    </ligand>
    <ligandPart>
        <name>Fe</name>
        <dbReference type="ChEBI" id="CHEBI:18248"/>
    </ligandPart>
</feature>
<comment type="cofactor">
    <cofactor evidence="1 8">
        <name>heme</name>
        <dbReference type="ChEBI" id="CHEBI:30413"/>
    </cofactor>
</comment>
<feature type="transmembrane region" description="Helical" evidence="10">
    <location>
        <begin position="12"/>
        <end position="31"/>
    </location>
</feature>
<evidence type="ECO:0000256" key="10">
    <source>
        <dbReference type="SAM" id="Phobius"/>
    </source>
</evidence>
<dbReference type="GO" id="GO:0004497">
    <property type="term" value="F:monooxygenase activity"/>
    <property type="evidence" value="ECO:0007669"/>
    <property type="project" value="UniProtKB-KW"/>
</dbReference>
<dbReference type="PRINTS" id="PR00463">
    <property type="entry name" value="EP450I"/>
</dbReference>
<feature type="region of interest" description="Disordered" evidence="9">
    <location>
        <begin position="435"/>
        <end position="459"/>
    </location>
</feature>
<reference evidence="12" key="1">
    <citation type="submission" date="2016-02" db="EMBL/GenBank/DDBJ databases">
        <title>Draft genome sequence of Microdochium bolleyi, a fungal endophyte of beachgrass.</title>
        <authorList>
            <consortium name="DOE Joint Genome Institute"/>
            <person name="David A.S."/>
            <person name="May G."/>
            <person name="Haridas S."/>
            <person name="Lim J."/>
            <person name="Wang M."/>
            <person name="Labutti K."/>
            <person name="Lipzen A."/>
            <person name="Barry K."/>
            <person name="Grigoriev I.V."/>
        </authorList>
    </citation>
    <scope>NUCLEOTIDE SEQUENCE [LARGE SCALE GENOMIC DNA]</scope>
    <source>
        <strain evidence="12">J235TASD1</strain>
    </source>
</reference>
<evidence type="ECO:0000313" key="11">
    <source>
        <dbReference type="EMBL" id="KXJ87138.1"/>
    </source>
</evidence>
<dbReference type="InParanoid" id="A0A136IQG8"/>
<evidence type="ECO:0000256" key="2">
    <source>
        <dbReference type="ARBA" id="ARBA00005179"/>
    </source>
</evidence>
<dbReference type="PANTHER" id="PTHR24305:SF107">
    <property type="entry name" value="P450, PUTATIVE (EUROFUNG)-RELATED"/>
    <property type="match status" value="1"/>
</dbReference>
<dbReference type="PANTHER" id="PTHR24305">
    <property type="entry name" value="CYTOCHROME P450"/>
    <property type="match status" value="1"/>
</dbReference>
<sequence>MVLFDDAARALPLVGATAAAALAYFVVKLVARRRFYANVPCPPHSFVFGHLKLLGEYMSSMPRGGYIQQALTQMKIDYDLPEVFYLDMWPVVDSFICFTSPEAATYPTTANVWAIPPIVTKFFELTTGTSFIEATNGPLWKELLHRLAPALTPTTIKAYFPHIVAQACILRDDLAKHNKPDDEPVRIQDAIGRYPFQVIAHVIFGEPLSEDLYRETMHMLEMQLTTGVQEEMFWPWKKRAHERKLRACVARIDVELSRKVRVRFAELQQDKSLATQRIVDRMLMPQIKQGLPLDDALMQLCLSNIKGLVLAGYGTTNDTTTYIWLLLSTHPDILQKLRAEHDRVFGTDQQETINKLLANPSLLSSLEYTAAVINETLRLYPIGMVARQAPLNQKSAMINGKVWPLLPDQIALISGHAMHYSEQFFPDAKRFLPDRFGRGPGTNSSKTASPGASAYPRNAYRPFERGPRSCIGQALAMDEMKIQLVVLARAFDLEVTSAGVEEEIAKGKNRVMGHADMESKLGRHAYQVASFTAGPAGTVMMKVRERPMAK</sequence>
<dbReference type="Pfam" id="PF00067">
    <property type="entry name" value="p450"/>
    <property type="match status" value="1"/>
</dbReference>
<dbReference type="Gene3D" id="1.10.630.10">
    <property type="entry name" value="Cytochrome P450"/>
    <property type="match status" value="1"/>
</dbReference>
<dbReference type="InterPro" id="IPR036396">
    <property type="entry name" value="Cyt_P450_sf"/>
</dbReference>
<dbReference type="InterPro" id="IPR050121">
    <property type="entry name" value="Cytochrome_P450_monoxygenase"/>
</dbReference>
<keyword evidence="3 8" id="KW-0349">Heme</keyword>
<keyword evidence="5" id="KW-0560">Oxidoreductase</keyword>
<keyword evidence="4 8" id="KW-0479">Metal-binding</keyword>
<dbReference type="GO" id="GO:0020037">
    <property type="term" value="F:heme binding"/>
    <property type="evidence" value="ECO:0007669"/>
    <property type="project" value="InterPro"/>
</dbReference>
<evidence type="ECO:0000256" key="7">
    <source>
        <dbReference type="ARBA" id="ARBA00023033"/>
    </source>
</evidence>
<keyword evidence="12" id="KW-1185">Reference proteome</keyword>
<evidence type="ECO:0000256" key="1">
    <source>
        <dbReference type="ARBA" id="ARBA00001971"/>
    </source>
</evidence>
<evidence type="ECO:0000313" key="12">
    <source>
        <dbReference type="Proteomes" id="UP000070501"/>
    </source>
</evidence>
<dbReference type="EMBL" id="KQ964264">
    <property type="protein sequence ID" value="KXJ87138.1"/>
    <property type="molecule type" value="Genomic_DNA"/>
</dbReference>
<organism evidence="11 12">
    <name type="scientific">Microdochium bolleyi</name>
    <dbReference type="NCBI Taxonomy" id="196109"/>
    <lineage>
        <taxon>Eukaryota</taxon>
        <taxon>Fungi</taxon>
        <taxon>Dikarya</taxon>
        <taxon>Ascomycota</taxon>
        <taxon>Pezizomycotina</taxon>
        <taxon>Sordariomycetes</taxon>
        <taxon>Xylariomycetidae</taxon>
        <taxon>Xylariales</taxon>
        <taxon>Microdochiaceae</taxon>
        <taxon>Microdochium</taxon>
    </lineage>
</organism>
<evidence type="ECO:0000256" key="4">
    <source>
        <dbReference type="ARBA" id="ARBA00022723"/>
    </source>
</evidence>
<keyword evidence="10" id="KW-1133">Transmembrane helix</keyword>
<protein>
    <submittedName>
        <fullName evidence="11">Cytochrome P450</fullName>
    </submittedName>
</protein>
<evidence type="ECO:0000256" key="9">
    <source>
        <dbReference type="SAM" id="MobiDB-lite"/>
    </source>
</evidence>
<evidence type="ECO:0000256" key="6">
    <source>
        <dbReference type="ARBA" id="ARBA00023004"/>
    </source>
</evidence>
<keyword evidence="6 8" id="KW-0408">Iron</keyword>
<evidence type="ECO:0000256" key="3">
    <source>
        <dbReference type="ARBA" id="ARBA00022617"/>
    </source>
</evidence>
<dbReference type="STRING" id="196109.A0A136IQG8"/>
<gene>
    <name evidence="11" type="ORF">Micbo1qcDRAFT_152254</name>
</gene>
<dbReference type="AlphaFoldDB" id="A0A136IQG8"/>
<dbReference type="GO" id="GO:0005506">
    <property type="term" value="F:iron ion binding"/>
    <property type="evidence" value="ECO:0007669"/>
    <property type="project" value="InterPro"/>
</dbReference>
<keyword evidence="10" id="KW-0472">Membrane</keyword>
<keyword evidence="10" id="KW-0812">Transmembrane</keyword>
<name>A0A136IQG8_9PEZI</name>
<dbReference type="GO" id="GO:0016705">
    <property type="term" value="F:oxidoreductase activity, acting on paired donors, with incorporation or reduction of molecular oxygen"/>
    <property type="evidence" value="ECO:0007669"/>
    <property type="project" value="InterPro"/>
</dbReference>
<evidence type="ECO:0000256" key="8">
    <source>
        <dbReference type="PIRSR" id="PIRSR602401-1"/>
    </source>
</evidence>
<comment type="pathway">
    <text evidence="2">Secondary metabolite biosynthesis.</text>
</comment>
<accession>A0A136IQG8</accession>
<evidence type="ECO:0000256" key="5">
    <source>
        <dbReference type="ARBA" id="ARBA00023002"/>
    </source>
</evidence>
<dbReference type="SUPFAM" id="SSF48264">
    <property type="entry name" value="Cytochrome P450"/>
    <property type="match status" value="1"/>
</dbReference>
<dbReference type="OrthoDB" id="10029320at2759"/>
<proteinExistence type="predicted"/>
<feature type="compositionally biased region" description="Polar residues" evidence="9">
    <location>
        <begin position="441"/>
        <end position="450"/>
    </location>
</feature>